<dbReference type="InterPro" id="IPR015422">
    <property type="entry name" value="PyrdxlP-dep_Trfase_small"/>
</dbReference>
<evidence type="ECO:0000256" key="6">
    <source>
        <dbReference type="RuleBase" id="RU003560"/>
    </source>
</evidence>
<evidence type="ECO:0000256" key="3">
    <source>
        <dbReference type="ARBA" id="ARBA00022576"/>
    </source>
</evidence>
<dbReference type="SUPFAM" id="SSF53383">
    <property type="entry name" value="PLP-dependent transferases"/>
    <property type="match status" value="1"/>
</dbReference>
<dbReference type="GO" id="GO:0008483">
    <property type="term" value="F:transaminase activity"/>
    <property type="evidence" value="ECO:0007669"/>
    <property type="project" value="UniProtKB-KW"/>
</dbReference>
<dbReference type="Gene3D" id="3.90.1150.10">
    <property type="entry name" value="Aspartate Aminotransferase, domain 1"/>
    <property type="match status" value="2"/>
</dbReference>
<evidence type="ECO:0000313" key="8">
    <source>
        <dbReference type="EMBL" id="GFN78506.1"/>
    </source>
</evidence>
<evidence type="ECO:0000256" key="2">
    <source>
        <dbReference type="ARBA" id="ARBA00008954"/>
    </source>
</evidence>
<evidence type="ECO:0000256" key="4">
    <source>
        <dbReference type="ARBA" id="ARBA00022679"/>
    </source>
</evidence>
<evidence type="ECO:0000256" key="5">
    <source>
        <dbReference type="ARBA" id="ARBA00022898"/>
    </source>
</evidence>
<feature type="region of interest" description="Disordered" evidence="7">
    <location>
        <begin position="36"/>
        <end position="57"/>
    </location>
</feature>
<dbReference type="InterPro" id="IPR005814">
    <property type="entry name" value="Aminotrans_3"/>
</dbReference>
<comment type="similarity">
    <text evidence="2 6">Belongs to the class-III pyridoxal-phosphate-dependent aminotransferase family.</text>
</comment>
<proteinExistence type="inferred from homology"/>
<comment type="caution">
    <text evidence="8">The sequence shown here is derived from an EMBL/GenBank/DDBJ whole genome shotgun (WGS) entry which is preliminary data.</text>
</comment>
<dbReference type="GO" id="GO:0030170">
    <property type="term" value="F:pyridoxal phosphate binding"/>
    <property type="evidence" value="ECO:0007669"/>
    <property type="project" value="InterPro"/>
</dbReference>
<dbReference type="PROSITE" id="PS00600">
    <property type="entry name" value="AA_TRANSFER_CLASS_3"/>
    <property type="match status" value="1"/>
</dbReference>
<sequence length="408" mass="44808">MAMAIMSRITCRAAFSFNTALTRCLFNATSDGHVTERVEPPGPRVITSEVPGPKSKQLSSRLSQYQNSDAVHFFVDYEQSQGNYVVDVDGNVLLDIFTQIASLPLGYNHPSLVKAVKKTENMINLINRPALGSYPSADFVERLEATLLSVAPPGLCHVQTMGCGTCAVESGMKAVQMAYQVRDLIATWEKNGDPVAGLCIEPIQSEGGDNHASATFFQGLQDICDETGVYMIMDEVQTGGAVSGKFWAHEHFHLKHFPDVVTFSKKLLSGGFYFTEELKPKEGYRIYNTWVGDPVRLVLLEYVLKEIKEKDLAANAEIVGQQLLNGLKALQSEFPGLLKNARGLGTLCAVDAPTPEIRDDILKRLRNKGVHLGGCGASSIRLRPSLMFTSQHVAIFFDKMRSTVAEMV</sequence>
<keyword evidence="9" id="KW-1185">Reference proteome</keyword>
<keyword evidence="5 6" id="KW-0663">Pyridoxal phosphate</keyword>
<keyword evidence="4" id="KW-0808">Transferase</keyword>
<dbReference type="InterPro" id="IPR015421">
    <property type="entry name" value="PyrdxlP-dep_Trfase_major"/>
</dbReference>
<dbReference type="PIRSF" id="PIRSF000521">
    <property type="entry name" value="Transaminase_4ab_Lys_Orn"/>
    <property type="match status" value="1"/>
</dbReference>
<gene>
    <name evidence="8" type="ORF">PoB_000501200</name>
</gene>
<comment type="cofactor">
    <cofactor evidence="1">
        <name>pyridoxal 5'-phosphate</name>
        <dbReference type="ChEBI" id="CHEBI:597326"/>
    </cofactor>
</comment>
<dbReference type="PANTHER" id="PTHR43206">
    <property type="entry name" value="AMINOTRANSFERASE"/>
    <property type="match status" value="1"/>
</dbReference>
<accession>A0AAV3Y7S1</accession>
<dbReference type="EMBL" id="BLXT01000588">
    <property type="protein sequence ID" value="GFN78506.1"/>
    <property type="molecule type" value="Genomic_DNA"/>
</dbReference>
<dbReference type="Gene3D" id="3.40.640.10">
    <property type="entry name" value="Type I PLP-dependent aspartate aminotransferase-like (Major domain)"/>
    <property type="match status" value="2"/>
</dbReference>
<dbReference type="AlphaFoldDB" id="A0AAV3Y7S1"/>
<dbReference type="GO" id="GO:0005739">
    <property type="term" value="C:mitochondrion"/>
    <property type="evidence" value="ECO:0007669"/>
    <property type="project" value="TreeGrafter"/>
</dbReference>
<keyword evidence="3 8" id="KW-0032">Aminotransferase</keyword>
<organism evidence="8 9">
    <name type="scientific">Plakobranchus ocellatus</name>
    <dbReference type="NCBI Taxonomy" id="259542"/>
    <lineage>
        <taxon>Eukaryota</taxon>
        <taxon>Metazoa</taxon>
        <taxon>Spiralia</taxon>
        <taxon>Lophotrochozoa</taxon>
        <taxon>Mollusca</taxon>
        <taxon>Gastropoda</taxon>
        <taxon>Heterobranchia</taxon>
        <taxon>Euthyneura</taxon>
        <taxon>Panpulmonata</taxon>
        <taxon>Sacoglossa</taxon>
        <taxon>Placobranchoidea</taxon>
        <taxon>Plakobranchidae</taxon>
        <taxon>Plakobranchus</taxon>
    </lineage>
</organism>
<dbReference type="CDD" id="cd00610">
    <property type="entry name" value="OAT_like"/>
    <property type="match status" value="1"/>
</dbReference>
<dbReference type="Pfam" id="PF00202">
    <property type="entry name" value="Aminotran_3"/>
    <property type="match status" value="2"/>
</dbReference>
<dbReference type="PANTHER" id="PTHR43206:SF1">
    <property type="entry name" value="4-AMINOBUTYRATE AMINOTRANSFERASE, MITOCHONDRIAL"/>
    <property type="match status" value="1"/>
</dbReference>
<reference evidence="8 9" key="1">
    <citation type="journal article" date="2021" name="Elife">
        <title>Chloroplast acquisition without the gene transfer in kleptoplastic sea slugs, Plakobranchus ocellatus.</title>
        <authorList>
            <person name="Maeda T."/>
            <person name="Takahashi S."/>
            <person name="Yoshida T."/>
            <person name="Shimamura S."/>
            <person name="Takaki Y."/>
            <person name="Nagai Y."/>
            <person name="Toyoda A."/>
            <person name="Suzuki Y."/>
            <person name="Arimoto A."/>
            <person name="Ishii H."/>
            <person name="Satoh N."/>
            <person name="Nishiyama T."/>
            <person name="Hasebe M."/>
            <person name="Maruyama T."/>
            <person name="Minagawa J."/>
            <person name="Obokata J."/>
            <person name="Shigenobu S."/>
        </authorList>
    </citation>
    <scope>NUCLEOTIDE SEQUENCE [LARGE SCALE GENOMIC DNA]</scope>
</reference>
<name>A0AAV3Y7S1_9GAST</name>
<dbReference type="InterPro" id="IPR049704">
    <property type="entry name" value="Aminotrans_3_PPA_site"/>
</dbReference>
<dbReference type="GO" id="GO:0009450">
    <property type="term" value="P:gamma-aminobutyric acid catabolic process"/>
    <property type="evidence" value="ECO:0007669"/>
    <property type="project" value="TreeGrafter"/>
</dbReference>
<dbReference type="Proteomes" id="UP000735302">
    <property type="component" value="Unassembled WGS sequence"/>
</dbReference>
<dbReference type="InterPro" id="IPR015424">
    <property type="entry name" value="PyrdxlP-dep_Trfase"/>
</dbReference>
<evidence type="ECO:0000256" key="1">
    <source>
        <dbReference type="ARBA" id="ARBA00001933"/>
    </source>
</evidence>
<evidence type="ECO:0000313" key="9">
    <source>
        <dbReference type="Proteomes" id="UP000735302"/>
    </source>
</evidence>
<protein>
    <submittedName>
        <fullName evidence="8">4-aminobutyrate aminotransferase, mitochondrial</fullName>
    </submittedName>
</protein>
<evidence type="ECO:0000256" key="7">
    <source>
        <dbReference type="SAM" id="MobiDB-lite"/>
    </source>
</evidence>